<dbReference type="EMBL" id="JFDO01000004">
    <property type="protein sequence ID" value="KEZ20587.1"/>
    <property type="molecule type" value="Genomic_DNA"/>
</dbReference>
<gene>
    <name evidence="6" type="primary">oppF-1</name>
    <name evidence="6" type="ORF">MCAPa_1650</name>
</gene>
<dbReference type="GO" id="GO:0055085">
    <property type="term" value="P:transmembrane transport"/>
    <property type="evidence" value="ECO:0007669"/>
    <property type="project" value="UniProtKB-ARBA"/>
</dbReference>
<dbReference type="InterPro" id="IPR003439">
    <property type="entry name" value="ABC_transporter-like_ATP-bd"/>
</dbReference>
<dbReference type="GO" id="GO:0005524">
    <property type="term" value="F:ATP binding"/>
    <property type="evidence" value="ECO:0007669"/>
    <property type="project" value="UniProtKB-KW"/>
</dbReference>
<feature type="domain" description="ABC transporter" evidence="5">
    <location>
        <begin position="10"/>
        <end position="554"/>
    </location>
</feature>
<dbReference type="InterPro" id="IPR027417">
    <property type="entry name" value="P-loop_NTPase"/>
</dbReference>
<organism evidence="6 7">
    <name type="scientific">Mycoplasma capricolum subsp. capricolum 14232</name>
    <dbReference type="NCBI Taxonomy" id="1188238"/>
    <lineage>
        <taxon>Bacteria</taxon>
        <taxon>Bacillati</taxon>
        <taxon>Mycoplasmatota</taxon>
        <taxon>Mollicutes</taxon>
        <taxon>Mycoplasmataceae</taxon>
        <taxon>Mycoplasma</taxon>
    </lineage>
</organism>
<evidence type="ECO:0000313" key="7">
    <source>
        <dbReference type="Proteomes" id="UP000028533"/>
    </source>
</evidence>
<evidence type="ECO:0000256" key="3">
    <source>
        <dbReference type="ARBA" id="ARBA00022741"/>
    </source>
</evidence>
<dbReference type="Pfam" id="PF00005">
    <property type="entry name" value="ABC_tran"/>
    <property type="match status" value="2"/>
</dbReference>
<proteinExistence type="inferred from homology"/>
<dbReference type="InterPro" id="IPR017871">
    <property type="entry name" value="ABC_transporter-like_CS"/>
</dbReference>
<dbReference type="InterPro" id="IPR003593">
    <property type="entry name" value="AAA+_ATPase"/>
</dbReference>
<accession>A0A084ERJ5</accession>
<sequence length="627" mass="72820">MIKKKNEAILKVRDLLIEFGNGRNKLKAVKGVTFDVYKGETFGLVGESGSGKTTIGRAIIGIQPVSDGAIYFENKLLRGKSPDVYKINQKIARHLYIMQQNHLTTSLSLNDYSNEFKRVYYKYTQSKFFDFKTQELKDYEDGKSRIIKEGVNLNTTKLVSVKKNANLSIVIQAVTDNLKRLLKIIRLQEKAARITKNISKHANIKVELQDAINKYQDFVHDSILKIKELENTIYNTLQEMLFIRNDVNNGKYTSVTKFFDEMGAKLKLVIKSQKLITPKLEDASHDQLMNLALTCPKYKNSYYLKKLKQRIDYLTINNKTELAEEYQSVIETVQNSDFYDNLKTAEIFKSPTRKELKENKKNMQMIFQDPSSSLNERMAVEEIIKEGLDNFPELYLDDEVKMAYQKWFNKNNKENPIADISEIDKKDIKRFLINQLLETVGLLPEHLSRYPHEFSGGQRQRIGIARALIMKPKFVVADEPISALDVSIRAQIMNLLAKFQKQFDLTYIFIAHDLSVVRFATDRIAVIYRGDIVELAESNELFDLPLHPYTRSLLSAIPLPDPVQESKKIHFVYKPEVEHYDYLVDFPKWVEVSKGHFVYANEREVKAYKKQIKNYKDQLKLKIKVKK</sequence>
<dbReference type="PANTHER" id="PTHR43776">
    <property type="entry name" value="TRANSPORT ATP-BINDING PROTEIN"/>
    <property type="match status" value="1"/>
</dbReference>
<comment type="caution">
    <text evidence="6">The sequence shown here is derived from an EMBL/GenBank/DDBJ whole genome shotgun (WGS) entry which is preliminary data.</text>
</comment>
<dbReference type="Proteomes" id="UP000028533">
    <property type="component" value="Unassembled WGS sequence"/>
</dbReference>
<dbReference type="InterPro" id="IPR050319">
    <property type="entry name" value="ABC_transp_ATP-bind"/>
</dbReference>
<name>A0A084ERJ5_MYCCA</name>
<dbReference type="CDD" id="cd03257">
    <property type="entry name" value="ABC_NikE_OppD_transporters"/>
    <property type="match status" value="1"/>
</dbReference>
<evidence type="ECO:0000256" key="1">
    <source>
        <dbReference type="ARBA" id="ARBA00005417"/>
    </source>
</evidence>
<dbReference type="GO" id="GO:0015833">
    <property type="term" value="P:peptide transport"/>
    <property type="evidence" value="ECO:0007669"/>
    <property type="project" value="InterPro"/>
</dbReference>
<dbReference type="GO" id="GO:0016887">
    <property type="term" value="F:ATP hydrolysis activity"/>
    <property type="evidence" value="ECO:0007669"/>
    <property type="project" value="InterPro"/>
</dbReference>
<comment type="similarity">
    <text evidence="1">Belongs to the ABC transporter superfamily.</text>
</comment>
<dbReference type="PANTHER" id="PTHR43776:SF7">
    <property type="entry name" value="D,D-DIPEPTIDE TRANSPORT ATP-BINDING PROTEIN DDPF-RELATED"/>
    <property type="match status" value="1"/>
</dbReference>
<dbReference type="PROSITE" id="PS50893">
    <property type="entry name" value="ABC_TRANSPORTER_2"/>
    <property type="match status" value="1"/>
</dbReference>
<dbReference type="SUPFAM" id="SSF52540">
    <property type="entry name" value="P-loop containing nucleoside triphosphate hydrolases"/>
    <property type="match status" value="2"/>
</dbReference>
<dbReference type="PROSITE" id="PS00211">
    <property type="entry name" value="ABC_TRANSPORTER_1"/>
    <property type="match status" value="1"/>
</dbReference>
<dbReference type="Pfam" id="PF08352">
    <property type="entry name" value="oligo_HPY"/>
    <property type="match status" value="1"/>
</dbReference>
<reference evidence="6 7" key="1">
    <citation type="submission" date="2014-02" db="EMBL/GenBank/DDBJ databases">
        <title>Genome sequence of Mycoplasma capricolum subsp. capricolum strain 14232.</title>
        <authorList>
            <person name="Sirand-Pugnet P."/>
            <person name="Breton M."/>
            <person name="Dordet-Frisoni E."/>
            <person name="Baranowski E."/>
            <person name="Barre A."/>
            <person name="Couture C."/>
            <person name="Dupuy V."/>
            <person name="Gaurivaud P."/>
            <person name="Jacob D."/>
            <person name="Lemaitre C."/>
            <person name="Manso-Silvan L."/>
            <person name="Nikolski M."/>
            <person name="Nouvel L.-X."/>
            <person name="Poumarat F."/>
            <person name="Tardy F."/>
            <person name="Thebault P."/>
            <person name="Theil S."/>
            <person name="Citti C."/>
            <person name="Thiaucourt F."/>
            <person name="Blanchard A."/>
        </authorList>
    </citation>
    <scope>NUCLEOTIDE SEQUENCE [LARGE SCALE GENOMIC DNA]</scope>
    <source>
        <strain evidence="6 7">14232</strain>
    </source>
</reference>
<dbReference type="Gene3D" id="3.40.50.300">
    <property type="entry name" value="P-loop containing nucleotide triphosphate hydrolases"/>
    <property type="match status" value="2"/>
</dbReference>
<protein>
    <submittedName>
        <fullName evidence="6">Oligopeptide ABC transporter, ATP-binding component</fullName>
    </submittedName>
</protein>
<keyword evidence="2" id="KW-0813">Transport</keyword>
<dbReference type="AlphaFoldDB" id="A0A084ERJ5"/>
<dbReference type="InterPro" id="IPR013563">
    <property type="entry name" value="Oligopep_ABC_C"/>
</dbReference>
<keyword evidence="4 6" id="KW-0067">ATP-binding</keyword>
<evidence type="ECO:0000313" key="6">
    <source>
        <dbReference type="EMBL" id="KEZ20587.1"/>
    </source>
</evidence>
<keyword evidence="3" id="KW-0547">Nucleotide-binding</keyword>
<evidence type="ECO:0000256" key="2">
    <source>
        <dbReference type="ARBA" id="ARBA00022448"/>
    </source>
</evidence>
<dbReference type="RefSeq" id="WP_036431237.1">
    <property type="nucleotide sequence ID" value="NZ_JFDO01000004.1"/>
</dbReference>
<dbReference type="SMART" id="SM00382">
    <property type="entry name" value="AAA"/>
    <property type="match status" value="1"/>
</dbReference>
<evidence type="ECO:0000256" key="4">
    <source>
        <dbReference type="ARBA" id="ARBA00022840"/>
    </source>
</evidence>
<evidence type="ECO:0000259" key="5">
    <source>
        <dbReference type="PROSITE" id="PS50893"/>
    </source>
</evidence>